<feature type="signal peptide" evidence="21">
    <location>
        <begin position="1"/>
        <end position="21"/>
    </location>
</feature>
<evidence type="ECO:0000259" key="24">
    <source>
        <dbReference type="PROSITE" id="PS50927"/>
    </source>
</evidence>
<keyword evidence="6 20" id="KW-0812">Transmembrane</keyword>
<keyword evidence="12 20" id="KW-0472">Membrane</keyword>
<dbReference type="InterPro" id="IPR003609">
    <property type="entry name" value="Pan_app"/>
</dbReference>
<evidence type="ECO:0000256" key="7">
    <source>
        <dbReference type="ARBA" id="ARBA00022729"/>
    </source>
</evidence>
<evidence type="ECO:0000256" key="1">
    <source>
        <dbReference type="ARBA" id="ARBA00004479"/>
    </source>
</evidence>
<dbReference type="SUPFAM" id="SSF51110">
    <property type="entry name" value="alpha-D-mannose-specific plant lectins"/>
    <property type="match status" value="1"/>
</dbReference>
<name>A0AAQ3TAW3_PASNO</name>
<keyword evidence="15" id="KW-0325">Glycoprotein</keyword>
<dbReference type="FunFam" id="3.30.200.20:FF:000059">
    <property type="entry name" value="S-receptor-like serine/threonine-protein kinase"/>
    <property type="match status" value="1"/>
</dbReference>
<dbReference type="Pfam" id="PF01453">
    <property type="entry name" value="B_lectin"/>
    <property type="match status" value="1"/>
</dbReference>
<dbReference type="PANTHER" id="PTHR47974:SF22">
    <property type="entry name" value="RECEPTOR-LIKE SERINE_THREONINE-PROTEIN KINASE"/>
    <property type="match status" value="1"/>
</dbReference>
<evidence type="ECO:0000256" key="15">
    <source>
        <dbReference type="ARBA" id="ARBA00023180"/>
    </source>
</evidence>
<feature type="domain" description="Bulb-type lectin" evidence="24">
    <location>
        <begin position="18"/>
        <end position="147"/>
    </location>
</feature>
<dbReference type="FunFam" id="1.10.510.10:FF:000302">
    <property type="entry name" value="Serine/threonine-protein kinase"/>
    <property type="match status" value="1"/>
</dbReference>
<evidence type="ECO:0000256" key="8">
    <source>
        <dbReference type="ARBA" id="ARBA00022741"/>
    </source>
</evidence>
<dbReference type="Pfam" id="PF00954">
    <property type="entry name" value="S_locus_glycop"/>
    <property type="match status" value="1"/>
</dbReference>
<dbReference type="PROSITE" id="PS00108">
    <property type="entry name" value="PROTEIN_KINASE_ST"/>
    <property type="match status" value="1"/>
</dbReference>
<evidence type="ECO:0000256" key="14">
    <source>
        <dbReference type="ARBA" id="ARBA00023170"/>
    </source>
</evidence>
<evidence type="ECO:0000256" key="11">
    <source>
        <dbReference type="ARBA" id="ARBA00022989"/>
    </source>
</evidence>
<evidence type="ECO:0000256" key="17">
    <source>
        <dbReference type="ARBA" id="ARBA00048679"/>
    </source>
</evidence>
<dbReference type="InterPro" id="IPR000742">
    <property type="entry name" value="EGF"/>
</dbReference>
<dbReference type="EMBL" id="CP144748">
    <property type="protein sequence ID" value="WVZ69334.1"/>
    <property type="molecule type" value="Genomic_DNA"/>
</dbReference>
<dbReference type="Proteomes" id="UP001341281">
    <property type="component" value="Chromosome 04"/>
</dbReference>
<proteinExistence type="predicted"/>
<evidence type="ECO:0000256" key="19">
    <source>
        <dbReference type="PROSITE-ProRule" id="PRU10141"/>
    </source>
</evidence>
<dbReference type="InterPro" id="IPR008271">
    <property type="entry name" value="Ser/Thr_kinase_AS"/>
</dbReference>
<evidence type="ECO:0000256" key="18">
    <source>
        <dbReference type="PROSITE-ProRule" id="PRU00076"/>
    </source>
</evidence>
<evidence type="ECO:0000256" key="16">
    <source>
        <dbReference type="ARBA" id="ARBA00047899"/>
    </source>
</evidence>
<dbReference type="Gene3D" id="1.10.510.10">
    <property type="entry name" value="Transferase(Phosphotransferase) domain 1"/>
    <property type="match status" value="2"/>
</dbReference>
<keyword evidence="3" id="KW-0723">Serine/threonine-protein kinase</keyword>
<evidence type="ECO:0000259" key="22">
    <source>
        <dbReference type="PROSITE" id="PS50011"/>
    </source>
</evidence>
<keyword evidence="14" id="KW-0675">Receptor</keyword>
<dbReference type="CDD" id="cd00028">
    <property type="entry name" value="B_lectin"/>
    <property type="match status" value="1"/>
</dbReference>
<dbReference type="EC" id="2.7.11.1" evidence="2"/>
<dbReference type="SUPFAM" id="SSF56112">
    <property type="entry name" value="Protein kinase-like (PK-like)"/>
    <property type="match status" value="1"/>
</dbReference>
<dbReference type="CDD" id="cd00054">
    <property type="entry name" value="EGF_CA"/>
    <property type="match status" value="1"/>
</dbReference>
<reference evidence="26 27" key="1">
    <citation type="submission" date="2024-02" db="EMBL/GenBank/DDBJ databases">
        <title>High-quality chromosome-scale genome assembly of Pensacola bahiagrass (Paspalum notatum Flugge var. saurae).</title>
        <authorList>
            <person name="Vega J.M."/>
            <person name="Podio M."/>
            <person name="Orjuela J."/>
            <person name="Siena L.A."/>
            <person name="Pessino S.C."/>
            <person name="Combes M.C."/>
            <person name="Mariac C."/>
            <person name="Albertini E."/>
            <person name="Pupilli F."/>
            <person name="Ortiz J.P.A."/>
            <person name="Leblanc O."/>
        </authorList>
    </citation>
    <scope>NUCLEOTIDE SEQUENCE [LARGE SCALE GENOMIC DNA]</scope>
    <source>
        <strain evidence="26">R1</strain>
        <tissue evidence="26">Leaf</tissue>
    </source>
</reference>
<evidence type="ECO:0000256" key="4">
    <source>
        <dbReference type="ARBA" id="ARBA00022536"/>
    </source>
</evidence>
<keyword evidence="4 18" id="KW-0245">EGF-like domain</keyword>
<dbReference type="GO" id="GO:0004674">
    <property type="term" value="F:protein serine/threonine kinase activity"/>
    <property type="evidence" value="ECO:0007669"/>
    <property type="project" value="UniProtKB-KW"/>
</dbReference>
<dbReference type="GO" id="GO:0005524">
    <property type="term" value="F:ATP binding"/>
    <property type="evidence" value="ECO:0007669"/>
    <property type="project" value="UniProtKB-UniRule"/>
</dbReference>
<dbReference type="Pfam" id="PF00069">
    <property type="entry name" value="Pkinase"/>
    <property type="match status" value="1"/>
</dbReference>
<evidence type="ECO:0000313" key="26">
    <source>
        <dbReference type="EMBL" id="WVZ69334.1"/>
    </source>
</evidence>
<evidence type="ECO:0000256" key="3">
    <source>
        <dbReference type="ARBA" id="ARBA00022527"/>
    </source>
</evidence>
<evidence type="ECO:0000256" key="13">
    <source>
        <dbReference type="ARBA" id="ARBA00023157"/>
    </source>
</evidence>
<dbReference type="PROSITE" id="PS50011">
    <property type="entry name" value="PROTEIN_KINASE_DOM"/>
    <property type="match status" value="1"/>
</dbReference>
<evidence type="ECO:0000313" key="27">
    <source>
        <dbReference type="Proteomes" id="UP001341281"/>
    </source>
</evidence>
<dbReference type="InterPro" id="IPR000719">
    <property type="entry name" value="Prot_kinase_dom"/>
</dbReference>
<dbReference type="FunFam" id="2.90.10.10:FF:000007">
    <property type="entry name" value="Serine/threonine-protein kinase"/>
    <property type="match status" value="1"/>
</dbReference>
<dbReference type="SUPFAM" id="SSF57414">
    <property type="entry name" value="Hairpin loop containing domain-like"/>
    <property type="match status" value="1"/>
</dbReference>
<evidence type="ECO:0000259" key="23">
    <source>
        <dbReference type="PROSITE" id="PS50026"/>
    </source>
</evidence>
<evidence type="ECO:0000256" key="5">
    <source>
        <dbReference type="ARBA" id="ARBA00022679"/>
    </source>
</evidence>
<dbReference type="PANTHER" id="PTHR47974">
    <property type="entry name" value="OS07G0415500 PROTEIN"/>
    <property type="match status" value="1"/>
</dbReference>
<feature type="domain" description="EGF-like" evidence="23">
    <location>
        <begin position="271"/>
        <end position="307"/>
    </location>
</feature>
<dbReference type="GO" id="GO:0048544">
    <property type="term" value="P:recognition of pollen"/>
    <property type="evidence" value="ECO:0007669"/>
    <property type="project" value="InterPro"/>
</dbReference>
<dbReference type="Gene3D" id="2.90.10.10">
    <property type="entry name" value="Bulb-type lectin domain"/>
    <property type="match status" value="1"/>
</dbReference>
<keyword evidence="13" id="KW-1015">Disulfide bond</keyword>
<comment type="catalytic activity">
    <reaction evidence="16">
        <text>L-threonyl-[protein] + ATP = O-phospho-L-threonyl-[protein] + ADP + H(+)</text>
        <dbReference type="Rhea" id="RHEA:46608"/>
        <dbReference type="Rhea" id="RHEA-COMP:11060"/>
        <dbReference type="Rhea" id="RHEA-COMP:11605"/>
        <dbReference type="ChEBI" id="CHEBI:15378"/>
        <dbReference type="ChEBI" id="CHEBI:30013"/>
        <dbReference type="ChEBI" id="CHEBI:30616"/>
        <dbReference type="ChEBI" id="CHEBI:61977"/>
        <dbReference type="ChEBI" id="CHEBI:456216"/>
        <dbReference type="EC" id="2.7.11.1"/>
    </reaction>
</comment>
<feature type="domain" description="Protein kinase" evidence="22">
    <location>
        <begin position="499"/>
        <end position="785"/>
    </location>
</feature>
<evidence type="ECO:0000256" key="20">
    <source>
        <dbReference type="SAM" id="Phobius"/>
    </source>
</evidence>
<keyword evidence="5" id="KW-0808">Transferase</keyword>
<evidence type="ECO:0000256" key="21">
    <source>
        <dbReference type="SAM" id="SignalP"/>
    </source>
</evidence>
<accession>A0AAQ3TAW3</accession>
<feature type="chain" id="PRO_5043028553" description="non-specific serine/threonine protein kinase" evidence="21">
    <location>
        <begin position="22"/>
        <end position="947"/>
    </location>
</feature>
<dbReference type="SMART" id="SM00220">
    <property type="entry name" value="S_TKc"/>
    <property type="match status" value="1"/>
</dbReference>
<dbReference type="GO" id="GO:0016020">
    <property type="term" value="C:membrane"/>
    <property type="evidence" value="ECO:0007669"/>
    <property type="project" value="UniProtKB-SubCell"/>
</dbReference>
<evidence type="ECO:0000256" key="12">
    <source>
        <dbReference type="ARBA" id="ARBA00023136"/>
    </source>
</evidence>
<dbReference type="PROSITE" id="PS50927">
    <property type="entry name" value="BULB_LECTIN"/>
    <property type="match status" value="1"/>
</dbReference>
<dbReference type="InterPro" id="IPR001480">
    <property type="entry name" value="Bulb-type_lectin_dom"/>
</dbReference>
<dbReference type="GO" id="GO:0051707">
    <property type="term" value="P:response to other organism"/>
    <property type="evidence" value="ECO:0007669"/>
    <property type="project" value="UniProtKB-ARBA"/>
</dbReference>
<evidence type="ECO:0000256" key="2">
    <source>
        <dbReference type="ARBA" id="ARBA00012513"/>
    </source>
</evidence>
<dbReference type="InterPro" id="IPR011009">
    <property type="entry name" value="Kinase-like_dom_sf"/>
</dbReference>
<dbReference type="PROSITE" id="PS50026">
    <property type="entry name" value="EGF_3"/>
    <property type="match status" value="1"/>
</dbReference>
<dbReference type="FunFam" id="2.90.10.10:FF:000015">
    <property type="entry name" value="Serine/threonine-protein kinase"/>
    <property type="match status" value="1"/>
</dbReference>
<dbReference type="InterPro" id="IPR000858">
    <property type="entry name" value="S_locus_glycoprot_dom"/>
</dbReference>
<keyword evidence="8 19" id="KW-0547">Nucleotide-binding</keyword>
<dbReference type="CDD" id="cd01098">
    <property type="entry name" value="PAN_AP_plant"/>
    <property type="match status" value="1"/>
</dbReference>
<feature type="transmembrane region" description="Helical" evidence="20">
    <location>
        <begin position="443"/>
        <end position="465"/>
    </location>
</feature>
<comment type="subcellular location">
    <subcellularLocation>
        <location evidence="1">Membrane</location>
        <topology evidence="1">Single-pass type I membrane protein</topology>
    </subcellularLocation>
</comment>
<sequence>MARFLPLIVLPLLIALPSSYASPQQMLSPGSSLLVEDYKETFLTSPNADFSCGFYEVGGNAFSFSIWFTNTMEKTVVWSANPNSPVNGRGSMVLLNHGGNLVLTDVNGTVTWDSNTGSRKGTTVALLDTGNLIIRDSNGAVLWESFSSPTDTLLPFQPFTKTTRLVSGYYSLYFDNDNVLRLMYNGPDISSIYWPSADYSVFQNGRTNYNSTRIAVLDAEGFFLSSDGLNVKASDWGTVIKRRLTIDYDGNLRMYSLNASSGEWIISWESIAKMCDVHGLCGQNGICQSLPRFHCSCPPGHEMIDPHMWNKGCRPTFSKRCSTEEFEFIKLPQTDFYGFDRTYNQSISLEECKKICLDACSCSAFTYKKGSGLCYTKDVLFNGYSYPRFPGDNYIKIPKNLSLSTSLVSRKSYLTCNHVIPELVEGSASMYGMNSDNKNWTTYYVFAAILGALVLLFTCTSWWFLSSKQNIPKSIEAGYRMVTSQFRMFTYRELREATGKFKEEIGRGGSGIVYRGVLEDKRVVAVKKLSNFSHSEEEFWAEMSIIGRINHINLVRMWGFCSEGQHKLLVYEYVENESLDRYLFGNVSSERLIAWSQRFKIALGTARGLTYLHHECLEWVIHCDVKPENILLTRDFEAKIADFGLAKLSKRGSSSFNLTHVRGTMGYMAPEWALNCTINAKVDVYSYGVVLLEIVTGTKISSGITVEGREIELRQFVQVLEQFLESGDVKDVVDHRLQGHFNPEQAMVMLKVAIACLEERNNRPTMNDIVKELLACADQDDHPAYSCNIGSPSTAVYWYKLVPFQHANHFQVNGARLQDVELGRVMFNPLLRDLAAGVLHSYGVVLLEIVMGSKISGGVTVDGTDVEVIKSVQVLKQYLERENVKDIVHQRLHSHYNPEQATVMLKVATSRLEERNSRLSMHDIVKALLACDDQDDVRGRQGLRSWP</sequence>
<keyword evidence="10 19" id="KW-0067">ATP-binding</keyword>
<feature type="binding site" evidence="19">
    <location>
        <position position="528"/>
    </location>
    <ligand>
        <name>ATP</name>
        <dbReference type="ChEBI" id="CHEBI:30616"/>
    </ligand>
</feature>
<dbReference type="PROSITE" id="PS00107">
    <property type="entry name" value="PROTEIN_KINASE_ATP"/>
    <property type="match status" value="1"/>
</dbReference>
<dbReference type="SMART" id="SM00108">
    <property type="entry name" value="B_lectin"/>
    <property type="match status" value="1"/>
</dbReference>
<dbReference type="InterPro" id="IPR017441">
    <property type="entry name" value="Protein_kinase_ATP_BS"/>
</dbReference>
<protein>
    <recommendedName>
        <fullName evidence="2">non-specific serine/threonine protein kinase</fullName>
        <ecNumber evidence="2">2.7.11.1</ecNumber>
    </recommendedName>
</protein>
<dbReference type="AlphaFoldDB" id="A0AAQ3TAW3"/>
<evidence type="ECO:0000256" key="10">
    <source>
        <dbReference type="ARBA" id="ARBA00022840"/>
    </source>
</evidence>
<keyword evidence="7 21" id="KW-0732">Signal</keyword>
<evidence type="ECO:0000259" key="25">
    <source>
        <dbReference type="PROSITE" id="PS50948"/>
    </source>
</evidence>
<dbReference type="PROSITE" id="PS50948">
    <property type="entry name" value="PAN"/>
    <property type="match status" value="1"/>
</dbReference>
<comment type="caution">
    <text evidence="18">Lacks conserved residue(s) required for the propagation of feature annotation.</text>
</comment>
<feature type="non-terminal residue" evidence="26">
    <location>
        <position position="1"/>
    </location>
</feature>
<dbReference type="InterPro" id="IPR036426">
    <property type="entry name" value="Bulb-type_lectin_dom_sf"/>
</dbReference>
<keyword evidence="9" id="KW-0418">Kinase</keyword>
<dbReference type="Gene3D" id="3.30.200.20">
    <property type="entry name" value="Phosphorylase Kinase, domain 1"/>
    <property type="match status" value="1"/>
</dbReference>
<dbReference type="SMART" id="SM00473">
    <property type="entry name" value="PAN_AP"/>
    <property type="match status" value="1"/>
</dbReference>
<comment type="catalytic activity">
    <reaction evidence="17">
        <text>L-seryl-[protein] + ATP = O-phospho-L-seryl-[protein] + ADP + H(+)</text>
        <dbReference type="Rhea" id="RHEA:17989"/>
        <dbReference type="Rhea" id="RHEA-COMP:9863"/>
        <dbReference type="Rhea" id="RHEA-COMP:11604"/>
        <dbReference type="ChEBI" id="CHEBI:15378"/>
        <dbReference type="ChEBI" id="CHEBI:29999"/>
        <dbReference type="ChEBI" id="CHEBI:30616"/>
        <dbReference type="ChEBI" id="CHEBI:83421"/>
        <dbReference type="ChEBI" id="CHEBI:456216"/>
        <dbReference type="EC" id="2.7.11.1"/>
    </reaction>
</comment>
<evidence type="ECO:0000256" key="6">
    <source>
        <dbReference type="ARBA" id="ARBA00022692"/>
    </source>
</evidence>
<dbReference type="CDD" id="cd14066">
    <property type="entry name" value="STKc_IRAK"/>
    <property type="match status" value="1"/>
</dbReference>
<keyword evidence="27" id="KW-1185">Reference proteome</keyword>
<evidence type="ECO:0000256" key="9">
    <source>
        <dbReference type="ARBA" id="ARBA00022777"/>
    </source>
</evidence>
<feature type="domain" description="Apple" evidence="25">
    <location>
        <begin position="321"/>
        <end position="402"/>
    </location>
</feature>
<keyword evidence="11 20" id="KW-1133">Transmembrane helix</keyword>
<gene>
    <name evidence="26" type="ORF">U9M48_018134</name>
</gene>
<dbReference type="Pfam" id="PF08276">
    <property type="entry name" value="PAN_2"/>
    <property type="match status" value="1"/>
</dbReference>
<organism evidence="26 27">
    <name type="scientific">Paspalum notatum var. saurae</name>
    <dbReference type="NCBI Taxonomy" id="547442"/>
    <lineage>
        <taxon>Eukaryota</taxon>
        <taxon>Viridiplantae</taxon>
        <taxon>Streptophyta</taxon>
        <taxon>Embryophyta</taxon>
        <taxon>Tracheophyta</taxon>
        <taxon>Spermatophyta</taxon>
        <taxon>Magnoliopsida</taxon>
        <taxon>Liliopsida</taxon>
        <taxon>Poales</taxon>
        <taxon>Poaceae</taxon>
        <taxon>PACMAD clade</taxon>
        <taxon>Panicoideae</taxon>
        <taxon>Andropogonodae</taxon>
        <taxon>Paspaleae</taxon>
        <taxon>Paspalinae</taxon>
        <taxon>Paspalum</taxon>
    </lineage>
</organism>